<feature type="transmembrane region" description="Helical" evidence="5">
    <location>
        <begin position="236"/>
        <end position="262"/>
    </location>
</feature>
<dbReference type="PANTHER" id="PTHR23526">
    <property type="entry name" value="INTEGRAL MEMBRANE TRANSPORT PROTEIN-RELATED"/>
    <property type="match status" value="1"/>
</dbReference>
<feature type="transmembrane region" description="Helical" evidence="5">
    <location>
        <begin position="184"/>
        <end position="205"/>
    </location>
</feature>
<evidence type="ECO:0000256" key="1">
    <source>
        <dbReference type="ARBA" id="ARBA00004651"/>
    </source>
</evidence>
<feature type="transmembrane region" description="Helical" evidence="5">
    <location>
        <begin position="268"/>
        <end position="290"/>
    </location>
</feature>
<feature type="transmembrane region" description="Helical" evidence="5">
    <location>
        <begin position="114"/>
        <end position="134"/>
    </location>
</feature>
<dbReference type="AlphaFoldDB" id="A0A0S7XS15"/>
<feature type="transmembrane region" description="Helical" evidence="5">
    <location>
        <begin position="83"/>
        <end position="102"/>
    </location>
</feature>
<feature type="transmembrane region" description="Helical" evidence="5">
    <location>
        <begin position="49"/>
        <end position="71"/>
    </location>
</feature>
<sequence length="488" mass="54196">MNGEDKIGIDLRQGLRNSIYDGAFAQIMSVLTSGIFLTGFALLLGANELHIGILAAIPFIVQLTQLGSSFVIEQKGKRKRTCLAFASVNRYSWLLVFAILLWRNPEQSPTSIWILVGASIISYLFGSAGGVAWLSWMADLVPQEIRGRYFAKRNMILAIVGVVVTLLAGKYLDLWKNLGANGEVYGFLSVFLIAVICGVISLHFLKRIPDLEKEKPKKEGLGFWKMVKIPFGDSNFLRFALFSASWSFSVNLASPFFAVYMLKDLKMSYGLLALVYILNEVSSILALPLWGKLSDRFGSKPVLSLTTLATSLLPVLWLLTVSSHFVFIIIILQLYGGLFWSGLNLNNNNLLLKLAPKENNSIYLATFAALTGLATAVAPVLGGFLANELRGTTLNLGYVKIYDLLFLFLISGFLRLVSRIFLQKVTEPKEKPVGRMIRALGRLGTLNVTKGFEPLLNYVYLATSRITDFIEKKENSMKNEKMGEDDQN</sequence>
<dbReference type="InterPro" id="IPR011701">
    <property type="entry name" value="MFS"/>
</dbReference>
<name>A0A0S7XS15_UNCSA</name>
<dbReference type="InterPro" id="IPR036259">
    <property type="entry name" value="MFS_trans_sf"/>
</dbReference>
<feature type="transmembrane region" description="Helical" evidence="5">
    <location>
        <begin position="302"/>
        <end position="319"/>
    </location>
</feature>
<organism evidence="7 8">
    <name type="scientific">candidate division WOR-1 bacterium DG_54_3</name>
    <dbReference type="NCBI Taxonomy" id="1703775"/>
    <lineage>
        <taxon>Bacteria</taxon>
        <taxon>Bacillati</taxon>
        <taxon>Saganbacteria</taxon>
    </lineage>
</organism>
<dbReference type="PROSITE" id="PS50850">
    <property type="entry name" value="MFS"/>
    <property type="match status" value="1"/>
</dbReference>
<dbReference type="EMBL" id="LIZX01000126">
    <property type="protein sequence ID" value="KPJ65281.1"/>
    <property type="molecule type" value="Genomic_DNA"/>
</dbReference>
<keyword evidence="4 5" id="KW-0472">Membrane</keyword>
<comment type="subcellular location">
    <subcellularLocation>
        <location evidence="1">Cell membrane</location>
        <topology evidence="1">Multi-pass membrane protein</topology>
    </subcellularLocation>
</comment>
<protein>
    <recommendedName>
        <fullName evidence="6">Major facilitator superfamily (MFS) profile domain-containing protein</fullName>
    </recommendedName>
</protein>
<dbReference type="InterPro" id="IPR052528">
    <property type="entry name" value="Sugar_transport-like"/>
</dbReference>
<reference evidence="7 8" key="1">
    <citation type="journal article" date="2015" name="Microbiome">
        <title>Genomic resolution of linkages in carbon, nitrogen, and sulfur cycling among widespread estuary sediment bacteria.</title>
        <authorList>
            <person name="Baker B.J."/>
            <person name="Lazar C.S."/>
            <person name="Teske A.P."/>
            <person name="Dick G.J."/>
        </authorList>
    </citation>
    <scope>NUCLEOTIDE SEQUENCE [LARGE SCALE GENOMIC DNA]</scope>
    <source>
        <strain evidence="7">DG_54_3</strain>
    </source>
</reference>
<dbReference type="Pfam" id="PF07690">
    <property type="entry name" value="MFS_1"/>
    <property type="match status" value="1"/>
</dbReference>
<dbReference type="PANTHER" id="PTHR23526:SF2">
    <property type="entry name" value="MAJOR FACILITATOR SUPERFAMILY (MFS) PROFILE DOMAIN-CONTAINING PROTEIN"/>
    <property type="match status" value="1"/>
</dbReference>
<proteinExistence type="predicted"/>
<feature type="domain" description="Major facilitator superfamily (MFS) profile" evidence="6">
    <location>
        <begin position="235"/>
        <end position="488"/>
    </location>
</feature>
<keyword evidence="3 5" id="KW-1133">Transmembrane helix</keyword>
<dbReference type="Proteomes" id="UP000051861">
    <property type="component" value="Unassembled WGS sequence"/>
</dbReference>
<feature type="transmembrane region" description="Helical" evidence="5">
    <location>
        <begin position="20"/>
        <end position="43"/>
    </location>
</feature>
<evidence type="ECO:0000256" key="2">
    <source>
        <dbReference type="ARBA" id="ARBA00022692"/>
    </source>
</evidence>
<evidence type="ECO:0000313" key="8">
    <source>
        <dbReference type="Proteomes" id="UP000051861"/>
    </source>
</evidence>
<dbReference type="Gene3D" id="1.20.1250.20">
    <property type="entry name" value="MFS general substrate transporter like domains"/>
    <property type="match status" value="2"/>
</dbReference>
<feature type="transmembrane region" description="Helical" evidence="5">
    <location>
        <begin position="363"/>
        <end position="384"/>
    </location>
</feature>
<dbReference type="InterPro" id="IPR020846">
    <property type="entry name" value="MFS_dom"/>
</dbReference>
<evidence type="ECO:0000256" key="3">
    <source>
        <dbReference type="ARBA" id="ARBA00022989"/>
    </source>
</evidence>
<evidence type="ECO:0000313" key="7">
    <source>
        <dbReference type="EMBL" id="KPJ65281.1"/>
    </source>
</evidence>
<comment type="caution">
    <text evidence="7">The sequence shown here is derived from an EMBL/GenBank/DDBJ whole genome shotgun (WGS) entry which is preliminary data.</text>
</comment>
<evidence type="ECO:0000259" key="6">
    <source>
        <dbReference type="PROSITE" id="PS50850"/>
    </source>
</evidence>
<dbReference type="SUPFAM" id="SSF103473">
    <property type="entry name" value="MFS general substrate transporter"/>
    <property type="match status" value="1"/>
</dbReference>
<gene>
    <name evidence="7" type="ORF">AMJ44_10580</name>
</gene>
<evidence type="ECO:0000256" key="5">
    <source>
        <dbReference type="SAM" id="Phobius"/>
    </source>
</evidence>
<keyword evidence="2 5" id="KW-0812">Transmembrane</keyword>
<dbReference type="GO" id="GO:0005886">
    <property type="term" value="C:plasma membrane"/>
    <property type="evidence" value="ECO:0007669"/>
    <property type="project" value="UniProtKB-SubCell"/>
</dbReference>
<feature type="transmembrane region" description="Helical" evidence="5">
    <location>
        <begin position="325"/>
        <end position="343"/>
    </location>
</feature>
<evidence type="ECO:0000256" key="4">
    <source>
        <dbReference type="ARBA" id="ARBA00023136"/>
    </source>
</evidence>
<feature type="transmembrane region" description="Helical" evidence="5">
    <location>
        <begin position="155"/>
        <end position="172"/>
    </location>
</feature>
<accession>A0A0S7XS15</accession>
<dbReference type="GO" id="GO:0022857">
    <property type="term" value="F:transmembrane transporter activity"/>
    <property type="evidence" value="ECO:0007669"/>
    <property type="project" value="InterPro"/>
</dbReference>